<dbReference type="AlphaFoldDB" id="A0A809QVI0"/>
<evidence type="ECO:0000313" key="3">
    <source>
        <dbReference type="Proteomes" id="UP000662914"/>
    </source>
</evidence>
<protein>
    <recommendedName>
        <fullName evidence="1">Chemoreceptor zinc-binding domain-containing protein</fullName>
    </recommendedName>
</protein>
<evidence type="ECO:0000259" key="1">
    <source>
        <dbReference type="Pfam" id="PF13682"/>
    </source>
</evidence>
<dbReference type="EMBL" id="AP021857">
    <property type="protein sequence ID" value="BBO19453.1"/>
    <property type="molecule type" value="Genomic_DNA"/>
</dbReference>
<sequence length="156" mass="17289">MSALDWFKRILGQKEGEASPPSPPPAADASAMEVAGLNFMTAIEAHIKWKSRLESYIQGTSQENLKVEVVCRDDQCPLGKWIYSTGGERFGTLDTFGEMKGHHALFHQCAGRILETAQAGKKEEAMRLLQYGDYVRASEQVKRLLAKLYVRLSAGA</sequence>
<reference evidence="2" key="1">
    <citation type="journal article" name="DNA Res.">
        <title>The physiological potential of anammox bacteria as revealed by their core genome structure.</title>
        <authorList>
            <person name="Okubo T."/>
            <person name="Toyoda A."/>
            <person name="Fukuhara K."/>
            <person name="Uchiyama I."/>
            <person name="Harigaya Y."/>
            <person name="Kuroiwa M."/>
            <person name="Suzuki T."/>
            <person name="Murakami Y."/>
            <person name="Suwa Y."/>
            <person name="Takami H."/>
        </authorList>
    </citation>
    <scope>NUCLEOTIDE SEQUENCE</scope>
    <source>
        <strain evidence="2">317325-3</strain>
    </source>
</reference>
<evidence type="ECO:0000313" key="2">
    <source>
        <dbReference type="EMBL" id="BBO19453.1"/>
    </source>
</evidence>
<dbReference type="InterPro" id="IPR025991">
    <property type="entry name" value="Chemoreceptor_zinc-bind_dom"/>
</dbReference>
<dbReference type="Gene3D" id="1.20.120.30">
    <property type="entry name" value="Aspartate receptor, ligand-binding domain"/>
    <property type="match status" value="1"/>
</dbReference>
<accession>A0A809QVI0</accession>
<gene>
    <name evidence="2" type="ORF">DSYM_01520</name>
</gene>
<dbReference type="Pfam" id="PF13682">
    <property type="entry name" value="CZB"/>
    <property type="match status" value="1"/>
</dbReference>
<dbReference type="Proteomes" id="UP000662914">
    <property type="component" value="Chromosome"/>
</dbReference>
<proteinExistence type="predicted"/>
<organism evidence="2 3">
    <name type="scientific">Candidatus Desulfobacillus denitrificans</name>
    <dbReference type="NCBI Taxonomy" id="2608985"/>
    <lineage>
        <taxon>Bacteria</taxon>
        <taxon>Pseudomonadati</taxon>
        <taxon>Pseudomonadota</taxon>
        <taxon>Betaproteobacteria</taxon>
        <taxon>Candidatus Desulfobacillus</taxon>
    </lineage>
</organism>
<name>A0A809QVI0_9PROT</name>
<dbReference type="KEGG" id="ddz:DSYM_01520"/>
<feature type="domain" description="Chemoreceptor zinc-binding" evidence="1">
    <location>
        <begin position="46"/>
        <end position="114"/>
    </location>
</feature>